<accession>A0ABP8EI41</accession>
<dbReference type="Pfam" id="PF00535">
    <property type="entry name" value="Glycos_transf_2"/>
    <property type="match status" value="1"/>
</dbReference>
<evidence type="ECO:0000256" key="4">
    <source>
        <dbReference type="ARBA" id="ARBA00022679"/>
    </source>
</evidence>
<organism evidence="12 13">
    <name type="scientific">Brevibacterium daeguense</name>
    <dbReference type="NCBI Taxonomy" id="909936"/>
    <lineage>
        <taxon>Bacteria</taxon>
        <taxon>Bacillati</taxon>
        <taxon>Actinomycetota</taxon>
        <taxon>Actinomycetes</taxon>
        <taxon>Micrococcales</taxon>
        <taxon>Brevibacteriaceae</taxon>
        <taxon>Brevibacterium</taxon>
    </lineage>
</organism>
<evidence type="ECO:0000256" key="9">
    <source>
        <dbReference type="ARBA" id="ARBA00040345"/>
    </source>
</evidence>
<protein>
    <recommendedName>
        <fullName evidence="9">4,4'-diaponeurosporenoate glycosyltransferase</fullName>
    </recommendedName>
</protein>
<evidence type="ECO:0000256" key="3">
    <source>
        <dbReference type="ARBA" id="ARBA00022676"/>
    </source>
</evidence>
<comment type="subcellular location">
    <subcellularLocation>
        <location evidence="1">Cell membrane</location>
    </subcellularLocation>
</comment>
<evidence type="ECO:0000313" key="12">
    <source>
        <dbReference type="EMBL" id="GAA4283626.1"/>
    </source>
</evidence>
<reference evidence="13" key="1">
    <citation type="journal article" date="2019" name="Int. J. Syst. Evol. Microbiol.">
        <title>The Global Catalogue of Microorganisms (GCM) 10K type strain sequencing project: providing services to taxonomists for standard genome sequencing and annotation.</title>
        <authorList>
            <consortium name="The Broad Institute Genomics Platform"/>
            <consortium name="The Broad Institute Genome Sequencing Center for Infectious Disease"/>
            <person name="Wu L."/>
            <person name="Ma J."/>
        </authorList>
    </citation>
    <scope>NUCLEOTIDE SEQUENCE [LARGE SCALE GENOMIC DNA]</scope>
    <source>
        <strain evidence="13">JCM 17458</strain>
    </source>
</reference>
<dbReference type="PANTHER" id="PTHR43646:SF2">
    <property type="entry name" value="GLYCOSYLTRANSFERASE 2-LIKE DOMAIN-CONTAINING PROTEIN"/>
    <property type="match status" value="1"/>
</dbReference>
<keyword evidence="5" id="KW-0472">Membrane</keyword>
<dbReference type="InterPro" id="IPR001173">
    <property type="entry name" value="Glyco_trans_2-like"/>
</dbReference>
<dbReference type="Gene3D" id="3.90.550.10">
    <property type="entry name" value="Spore Coat Polysaccharide Biosynthesis Protein SpsA, Chain A"/>
    <property type="match status" value="1"/>
</dbReference>
<feature type="compositionally biased region" description="Basic and acidic residues" evidence="10">
    <location>
        <begin position="12"/>
        <end position="22"/>
    </location>
</feature>
<evidence type="ECO:0000256" key="5">
    <source>
        <dbReference type="ARBA" id="ARBA00023136"/>
    </source>
</evidence>
<comment type="caution">
    <text evidence="12">The sequence shown here is derived from an EMBL/GenBank/DDBJ whole genome shotgun (WGS) entry which is preliminary data.</text>
</comment>
<comment type="similarity">
    <text evidence="8">Belongs to the glycosyltransferase 2 family. CrtQ subfamily.</text>
</comment>
<feature type="compositionally biased region" description="Gly residues" evidence="10">
    <location>
        <begin position="1"/>
        <end position="10"/>
    </location>
</feature>
<evidence type="ECO:0000256" key="7">
    <source>
        <dbReference type="ARBA" id="ARBA00037904"/>
    </source>
</evidence>
<feature type="domain" description="Glycosyltransferase 2-like" evidence="11">
    <location>
        <begin position="33"/>
        <end position="141"/>
    </location>
</feature>
<dbReference type="CDD" id="cd00761">
    <property type="entry name" value="Glyco_tranf_GTA_type"/>
    <property type="match status" value="1"/>
</dbReference>
<feature type="region of interest" description="Disordered" evidence="10">
    <location>
        <begin position="1"/>
        <end position="22"/>
    </location>
</feature>
<keyword evidence="4" id="KW-0808">Transferase</keyword>
<dbReference type="SUPFAM" id="SSF53448">
    <property type="entry name" value="Nucleotide-diphospho-sugar transferases"/>
    <property type="match status" value="1"/>
</dbReference>
<sequence length="271" mass="29956">MRGAQDGGPFDGRPDRPLDEAETSLREADVCCSVVVPVRDDADHLARFLDALALQTRAPDEIVVVDNDSSDRSADIARSRGARIVRETQVGIPFAAAAGYDAATGDIVIRADADTLPPRDWIAQLLERLDQDPRAVAVTGSGRFYGLPALFGDVASAVYMGSYLCAAGLALGHLPLFGTNLAFRRIWWNQVKDDVHLDAGVHDDMDLAFRVRAHERVLFAPSIRVGMSPRPLHSNGLVRLGRGIETIRVNWRRKRPWERWSERLGERRLTA</sequence>
<keyword evidence="3" id="KW-0328">Glycosyltransferase</keyword>
<name>A0ABP8EI41_9MICO</name>
<evidence type="ECO:0000259" key="11">
    <source>
        <dbReference type="Pfam" id="PF00535"/>
    </source>
</evidence>
<dbReference type="InterPro" id="IPR029044">
    <property type="entry name" value="Nucleotide-diphossugar_trans"/>
</dbReference>
<dbReference type="Proteomes" id="UP001501586">
    <property type="component" value="Unassembled WGS sequence"/>
</dbReference>
<evidence type="ECO:0000313" key="13">
    <source>
        <dbReference type="Proteomes" id="UP001501586"/>
    </source>
</evidence>
<comment type="pathway">
    <text evidence="7">Carotenoid biosynthesis; staphyloxanthin biosynthesis; staphyloxanthin from farnesyl diphosphate: step 4/5.</text>
</comment>
<dbReference type="PANTHER" id="PTHR43646">
    <property type="entry name" value="GLYCOSYLTRANSFERASE"/>
    <property type="match status" value="1"/>
</dbReference>
<keyword evidence="13" id="KW-1185">Reference proteome</keyword>
<comment type="function">
    <text evidence="6">Catalyzes the glycosylation of 4,4'-diaponeurosporenoate, i.e. the esterification of glucose at the C1'' position with the carboxyl group of 4,4'-diaponeurosporenic acid, to form glycosyl-4,4'-diaponeurosporenoate. This is a step in the biosynthesis of staphyloxanthin, an orange pigment present in most staphylococci strains.</text>
</comment>
<evidence type="ECO:0000256" key="6">
    <source>
        <dbReference type="ARBA" id="ARBA00037281"/>
    </source>
</evidence>
<dbReference type="EMBL" id="BAABAZ010000004">
    <property type="protein sequence ID" value="GAA4283626.1"/>
    <property type="molecule type" value="Genomic_DNA"/>
</dbReference>
<evidence type="ECO:0000256" key="8">
    <source>
        <dbReference type="ARBA" id="ARBA00038120"/>
    </source>
</evidence>
<gene>
    <name evidence="12" type="ORF">GCM10022261_11570</name>
</gene>
<keyword evidence="2" id="KW-1003">Cell membrane</keyword>
<evidence type="ECO:0000256" key="2">
    <source>
        <dbReference type="ARBA" id="ARBA00022475"/>
    </source>
</evidence>
<evidence type="ECO:0000256" key="10">
    <source>
        <dbReference type="SAM" id="MobiDB-lite"/>
    </source>
</evidence>
<proteinExistence type="inferred from homology"/>
<evidence type="ECO:0000256" key="1">
    <source>
        <dbReference type="ARBA" id="ARBA00004236"/>
    </source>
</evidence>
<dbReference type="RefSeq" id="WP_236863707.1">
    <property type="nucleotide sequence ID" value="NZ_BAABAZ010000004.1"/>
</dbReference>